<feature type="modified residue" description="4-aspartylphosphate" evidence="3 5">
    <location>
        <position position="56"/>
    </location>
</feature>
<feature type="domain" description="CheB-type methylesterase" evidence="7">
    <location>
        <begin position="156"/>
        <end position="349"/>
    </location>
</feature>
<dbReference type="InterPro" id="IPR000673">
    <property type="entry name" value="Sig_transdc_resp-reg_Me-estase"/>
</dbReference>
<feature type="active site" evidence="3 4">
    <location>
        <position position="291"/>
    </location>
</feature>
<keyword evidence="1 3" id="KW-0378">Hydrolase</keyword>
<dbReference type="CDD" id="cd16432">
    <property type="entry name" value="CheB_Rec"/>
    <property type="match status" value="1"/>
</dbReference>
<dbReference type="NCBIfam" id="NF001965">
    <property type="entry name" value="PRK00742.1"/>
    <property type="match status" value="1"/>
</dbReference>
<evidence type="ECO:0000256" key="1">
    <source>
        <dbReference type="ARBA" id="ARBA00022801"/>
    </source>
</evidence>
<keyword evidence="3 5" id="KW-0597">Phosphoprotein</keyword>
<dbReference type="SMART" id="SM00448">
    <property type="entry name" value="REC"/>
    <property type="match status" value="1"/>
</dbReference>
<dbReference type="InterPro" id="IPR035909">
    <property type="entry name" value="CheB_C"/>
</dbReference>
<dbReference type="EC" id="3.1.1.61" evidence="3"/>
<evidence type="ECO:0000256" key="3">
    <source>
        <dbReference type="HAMAP-Rule" id="MF_00099"/>
    </source>
</evidence>
<dbReference type="CDD" id="cd17541">
    <property type="entry name" value="REC_CheB-like"/>
    <property type="match status" value="1"/>
</dbReference>
<dbReference type="SUPFAM" id="SSF52172">
    <property type="entry name" value="CheY-like"/>
    <property type="match status" value="1"/>
</dbReference>
<sequence length="369" mass="38913">MTAIRVLVVDDSALVRRLVTTALRQAPDIEVAGVARDGLEAVRMVEELRPDVVTLDIEMPHLDGLGALTQIREKHARLPVIMFSTLTERGATATLDALSRGASDYVTKPSNTGQIADGIAAIRDQLVPRIRALAGIRKLTPGTSVPVVRRERTRPPLAPVSALLIGCSTGGPDALARLLPRLPADLGVPVLVVQHMPPVFTTMLAQRLDKVSALTVREAVDGEPVHPGEVLLAPGDFHLRVRRSAAGARVALDQGPQENFCRPAVDVLFRSAVEVYGSGALATVLTGMGQDGLAGAKELAATGARIVVQDEESSVVWGMPGAVAGAGLADDVLPLEQLADRIIATVRRSRAACPLPPVRCERQRAPAGG</sequence>
<feature type="active site" evidence="3 4">
    <location>
        <position position="195"/>
    </location>
</feature>
<dbReference type="Pfam" id="PF01339">
    <property type="entry name" value="CheB_methylest"/>
    <property type="match status" value="1"/>
</dbReference>
<dbReference type="PANTHER" id="PTHR42872:SF3">
    <property type="entry name" value="PROTEIN-GLUTAMATE METHYLESTERASE_PROTEIN-GLUTAMINE GLUTAMINASE 1"/>
    <property type="match status" value="1"/>
</dbReference>
<gene>
    <name evidence="3" type="primary">cheB</name>
    <name evidence="8" type="ORF">GCM10022263_19950</name>
</gene>
<keyword evidence="3" id="KW-0963">Cytoplasm</keyword>
<feature type="domain" description="Response regulatory" evidence="6">
    <location>
        <begin position="5"/>
        <end position="123"/>
    </location>
</feature>
<protein>
    <recommendedName>
        <fullName evidence="3">Protein-glutamate methylesterase/protein-glutamine glutaminase</fullName>
        <ecNumber evidence="3">3.1.1.61</ecNumber>
        <ecNumber evidence="3">3.5.1.44</ecNumber>
    </recommendedName>
</protein>
<dbReference type="HAMAP" id="MF_00099">
    <property type="entry name" value="CheB_chemtxs"/>
    <property type="match status" value="1"/>
</dbReference>
<evidence type="ECO:0000256" key="4">
    <source>
        <dbReference type="PROSITE-ProRule" id="PRU00050"/>
    </source>
</evidence>
<dbReference type="Proteomes" id="UP001500301">
    <property type="component" value="Unassembled WGS sequence"/>
</dbReference>
<comment type="function">
    <text evidence="3">Involved in chemotaxis. Part of a chemotaxis signal transduction system that modulates chemotaxis in response to various stimuli. Catalyzes the demethylation of specific methylglutamate residues introduced into the chemoreceptors (methyl-accepting chemotaxis proteins or MCP) by CheR. Also mediates the irreversible deamidation of specific glutamine residues to glutamic acid.</text>
</comment>
<dbReference type="InterPro" id="IPR001789">
    <property type="entry name" value="Sig_transdc_resp-reg_receiver"/>
</dbReference>
<dbReference type="RefSeq" id="WP_257440840.1">
    <property type="nucleotide sequence ID" value="NZ_BAABBB010000009.1"/>
</dbReference>
<proteinExistence type="inferred from homology"/>
<dbReference type="SUPFAM" id="SSF52738">
    <property type="entry name" value="Methylesterase CheB, C-terminal domain"/>
    <property type="match status" value="1"/>
</dbReference>
<reference evidence="9" key="1">
    <citation type="journal article" date="2019" name="Int. J. Syst. Evol. Microbiol.">
        <title>The Global Catalogue of Microorganisms (GCM) 10K type strain sequencing project: providing services to taxonomists for standard genome sequencing and annotation.</title>
        <authorList>
            <consortium name="The Broad Institute Genomics Platform"/>
            <consortium name="The Broad Institute Genome Sequencing Center for Infectious Disease"/>
            <person name="Wu L."/>
            <person name="Ma J."/>
        </authorList>
    </citation>
    <scope>NUCLEOTIDE SEQUENCE [LARGE SCALE GENOMIC DNA]</scope>
    <source>
        <strain evidence="9">JCM 17460</strain>
    </source>
</reference>
<dbReference type="InterPro" id="IPR011006">
    <property type="entry name" value="CheY-like_superfamily"/>
</dbReference>
<feature type="active site" evidence="3 4">
    <location>
        <position position="168"/>
    </location>
</feature>
<dbReference type="EMBL" id="BAABBB010000009">
    <property type="protein sequence ID" value="GAA3531357.1"/>
    <property type="molecule type" value="Genomic_DNA"/>
</dbReference>
<evidence type="ECO:0000256" key="5">
    <source>
        <dbReference type="PROSITE-ProRule" id="PRU00169"/>
    </source>
</evidence>
<evidence type="ECO:0000259" key="7">
    <source>
        <dbReference type="PROSITE" id="PS50122"/>
    </source>
</evidence>
<evidence type="ECO:0000256" key="2">
    <source>
        <dbReference type="ARBA" id="ARBA00048267"/>
    </source>
</evidence>
<dbReference type="InterPro" id="IPR008248">
    <property type="entry name" value="CheB-like"/>
</dbReference>
<dbReference type="EC" id="3.5.1.44" evidence="3"/>
<dbReference type="Pfam" id="PF00072">
    <property type="entry name" value="Response_reg"/>
    <property type="match status" value="1"/>
</dbReference>
<name>A0ABP6V9D0_9ACTN</name>
<comment type="domain">
    <text evidence="3">Contains a C-terminal catalytic domain, and an N-terminal region which modulates catalytic activity.</text>
</comment>
<evidence type="ECO:0000313" key="9">
    <source>
        <dbReference type="Proteomes" id="UP001500301"/>
    </source>
</evidence>
<comment type="similarity">
    <text evidence="3">Belongs to the CheB family.</text>
</comment>
<dbReference type="Gene3D" id="3.40.50.2300">
    <property type="match status" value="1"/>
</dbReference>
<dbReference type="PROSITE" id="PS50110">
    <property type="entry name" value="RESPONSE_REGULATORY"/>
    <property type="match status" value="1"/>
</dbReference>
<comment type="catalytic activity">
    <reaction evidence="2 3">
        <text>[protein]-L-glutamate 5-O-methyl ester + H2O = L-glutamyl-[protein] + methanol + H(+)</text>
        <dbReference type="Rhea" id="RHEA:23236"/>
        <dbReference type="Rhea" id="RHEA-COMP:10208"/>
        <dbReference type="Rhea" id="RHEA-COMP:10311"/>
        <dbReference type="ChEBI" id="CHEBI:15377"/>
        <dbReference type="ChEBI" id="CHEBI:15378"/>
        <dbReference type="ChEBI" id="CHEBI:17790"/>
        <dbReference type="ChEBI" id="CHEBI:29973"/>
        <dbReference type="ChEBI" id="CHEBI:82795"/>
        <dbReference type="EC" id="3.1.1.61"/>
    </reaction>
</comment>
<dbReference type="Gene3D" id="3.40.50.180">
    <property type="entry name" value="Methylesterase CheB, C-terminal domain"/>
    <property type="match status" value="1"/>
</dbReference>
<comment type="caution">
    <text evidence="8">The sequence shown here is derived from an EMBL/GenBank/DDBJ whole genome shotgun (WGS) entry which is preliminary data.</text>
</comment>
<comment type="PTM">
    <text evidence="3">Phosphorylated by CheA. Phosphorylation of the N-terminal regulatory domain activates the methylesterase activity.</text>
</comment>
<dbReference type="PANTHER" id="PTHR42872">
    <property type="entry name" value="PROTEIN-GLUTAMATE METHYLESTERASE/PROTEIN-GLUTAMINE GLUTAMINASE"/>
    <property type="match status" value="1"/>
</dbReference>
<accession>A0ABP6V9D0</accession>
<evidence type="ECO:0000259" key="6">
    <source>
        <dbReference type="PROSITE" id="PS50110"/>
    </source>
</evidence>
<keyword evidence="9" id="KW-1185">Reference proteome</keyword>
<evidence type="ECO:0000313" key="8">
    <source>
        <dbReference type="EMBL" id="GAA3531357.1"/>
    </source>
</evidence>
<dbReference type="PIRSF" id="PIRSF000876">
    <property type="entry name" value="RR_chemtxs_CheB"/>
    <property type="match status" value="1"/>
</dbReference>
<dbReference type="PROSITE" id="PS50122">
    <property type="entry name" value="CHEB"/>
    <property type="match status" value="1"/>
</dbReference>
<comment type="catalytic activity">
    <reaction evidence="3">
        <text>L-glutaminyl-[protein] + H2O = L-glutamyl-[protein] + NH4(+)</text>
        <dbReference type="Rhea" id="RHEA:16441"/>
        <dbReference type="Rhea" id="RHEA-COMP:10207"/>
        <dbReference type="Rhea" id="RHEA-COMP:10208"/>
        <dbReference type="ChEBI" id="CHEBI:15377"/>
        <dbReference type="ChEBI" id="CHEBI:28938"/>
        <dbReference type="ChEBI" id="CHEBI:29973"/>
        <dbReference type="ChEBI" id="CHEBI:30011"/>
        <dbReference type="EC" id="3.5.1.44"/>
    </reaction>
</comment>
<keyword evidence="3 4" id="KW-0145">Chemotaxis</keyword>
<comment type="subcellular location">
    <subcellularLocation>
        <location evidence="3">Cytoplasm</location>
    </subcellularLocation>
</comment>
<organism evidence="8 9">
    <name type="scientific">Nocardioides daeguensis</name>
    <dbReference type="NCBI Taxonomy" id="908359"/>
    <lineage>
        <taxon>Bacteria</taxon>
        <taxon>Bacillati</taxon>
        <taxon>Actinomycetota</taxon>
        <taxon>Actinomycetes</taxon>
        <taxon>Propionibacteriales</taxon>
        <taxon>Nocardioidaceae</taxon>
        <taxon>Nocardioides</taxon>
    </lineage>
</organism>